<keyword evidence="1" id="KW-1133">Transmembrane helix</keyword>
<dbReference type="EMBL" id="MN739904">
    <property type="protein sequence ID" value="QHT76857.1"/>
    <property type="molecule type" value="Genomic_DNA"/>
</dbReference>
<organism evidence="2">
    <name type="scientific">viral metagenome</name>
    <dbReference type="NCBI Taxonomy" id="1070528"/>
    <lineage>
        <taxon>unclassified sequences</taxon>
        <taxon>metagenomes</taxon>
        <taxon>organismal metagenomes</taxon>
    </lineage>
</organism>
<evidence type="ECO:0000256" key="1">
    <source>
        <dbReference type="SAM" id="Phobius"/>
    </source>
</evidence>
<reference evidence="2" key="1">
    <citation type="journal article" date="2020" name="Nature">
        <title>Giant virus diversity and host interactions through global metagenomics.</title>
        <authorList>
            <person name="Schulz F."/>
            <person name="Roux S."/>
            <person name="Paez-Espino D."/>
            <person name="Jungbluth S."/>
            <person name="Walsh D.A."/>
            <person name="Denef V.J."/>
            <person name="McMahon K.D."/>
            <person name="Konstantinidis K.T."/>
            <person name="Eloe-Fadrosh E.A."/>
            <person name="Kyrpides N.C."/>
            <person name="Woyke T."/>
        </authorList>
    </citation>
    <scope>NUCLEOTIDE SEQUENCE</scope>
    <source>
        <strain evidence="2">GVMAG-M-3300023179-82</strain>
    </source>
</reference>
<dbReference type="AlphaFoldDB" id="A0A6C0H8X9"/>
<sequence>MFIISLLEINNKLCSIYMFISLLSYIIIKLFIINFYIINF</sequence>
<accession>A0A6C0H8X9</accession>
<keyword evidence="1" id="KW-0472">Membrane</keyword>
<name>A0A6C0H8X9_9ZZZZ</name>
<keyword evidence="1" id="KW-0812">Transmembrane</keyword>
<evidence type="ECO:0000313" key="2">
    <source>
        <dbReference type="EMBL" id="QHT76857.1"/>
    </source>
</evidence>
<protein>
    <submittedName>
        <fullName evidence="2">Uncharacterized protein</fullName>
    </submittedName>
</protein>
<proteinExistence type="predicted"/>
<feature type="transmembrane region" description="Helical" evidence="1">
    <location>
        <begin position="16"/>
        <end position="38"/>
    </location>
</feature>